<sequence>MEEWITQLNEWVSSGNVEDIVQEYRSYGFLLGFFLPFIEAFLPFLPAVLFGIANAQAFGLIPGFLLSWAGAVAGSFCVFIIVRYIGDARFLRVLREQKQIKRMTLWVKKRGFGPLFLLLCFPFSPSSVINVVAALSRVNIYQFLLALMLGKAVMYFLISYVGHDFRELIQEPLKTVVVLIVIGLLWWVGKRAEKRMQSNVRGL</sequence>
<dbReference type="PANTHER" id="PTHR12677:SF55">
    <property type="entry name" value="UNDECAPRENYL PHOSPHATE TRANSPORTER SAOUHSC_00901-RELATED"/>
    <property type="match status" value="1"/>
</dbReference>
<dbReference type="Proteomes" id="UP000295632">
    <property type="component" value="Unassembled WGS sequence"/>
</dbReference>
<comment type="caution">
    <text evidence="8">The sequence shown here is derived from an EMBL/GenBank/DDBJ whole genome shotgun (WGS) entry which is preliminary data.</text>
</comment>
<evidence type="ECO:0000256" key="4">
    <source>
        <dbReference type="ARBA" id="ARBA00022989"/>
    </source>
</evidence>
<feature type="transmembrane region" description="Helical" evidence="6">
    <location>
        <begin position="173"/>
        <end position="189"/>
    </location>
</feature>
<evidence type="ECO:0000256" key="5">
    <source>
        <dbReference type="ARBA" id="ARBA00023136"/>
    </source>
</evidence>
<dbReference type="EMBL" id="SNYJ01000002">
    <property type="protein sequence ID" value="TDQ42057.1"/>
    <property type="molecule type" value="Genomic_DNA"/>
</dbReference>
<evidence type="ECO:0000259" key="7">
    <source>
        <dbReference type="Pfam" id="PF09335"/>
    </source>
</evidence>
<feature type="domain" description="VTT" evidence="7">
    <location>
        <begin position="46"/>
        <end position="163"/>
    </location>
</feature>
<feature type="transmembrane region" description="Helical" evidence="6">
    <location>
        <begin position="29"/>
        <end position="53"/>
    </location>
</feature>
<keyword evidence="4 6" id="KW-1133">Transmembrane helix</keyword>
<comment type="similarity">
    <text evidence="6">Belongs to the TVP38/TMEM64 family.</text>
</comment>
<evidence type="ECO:0000256" key="6">
    <source>
        <dbReference type="RuleBase" id="RU366058"/>
    </source>
</evidence>
<dbReference type="AlphaFoldDB" id="A0A4V3D600"/>
<feature type="transmembrane region" description="Helical" evidence="6">
    <location>
        <begin position="140"/>
        <end position="161"/>
    </location>
</feature>
<gene>
    <name evidence="8" type="ORF">EV213_10285</name>
</gene>
<protein>
    <recommendedName>
        <fullName evidence="6">TVP38/TMEM64 family membrane protein</fullName>
    </recommendedName>
</protein>
<evidence type="ECO:0000256" key="2">
    <source>
        <dbReference type="ARBA" id="ARBA00022475"/>
    </source>
</evidence>
<keyword evidence="5 6" id="KW-0472">Membrane</keyword>
<evidence type="ECO:0000256" key="1">
    <source>
        <dbReference type="ARBA" id="ARBA00004651"/>
    </source>
</evidence>
<dbReference type="InterPro" id="IPR032816">
    <property type="entry name" value="VTT_dom"/>
</dbReference>
<keyword evidence="9" id="KW-1185">Reference proteome</keyword>
<evidence type="ECO:0000313" key="8">
    <source>
        <dbReference type="EMBL" id="TDQ42057.1"/>
    </source>
</evidence>
<organism evidence="8 9">
    <name type="scientific">Aureibacillus halotolerans</name>
    <dbReference type="NCBI Taxonomy" id="1508390"/>
    <lineage>
        <taxon>Bacteria</taxon>
        <taxon>Bacillati</taxon>
        <taxon>Bacillota</taxon>
        <taxon>Bacilli</taxon>
        <taxon>Bacillales</taxon>
        <taxon>Bacillaceae</taxon>
        <taxon>Aureibacillus</taxon>
    </lineage>
</organism>
<feature type="transmembrane region" description="Helical" evidence="6">
    <location>
        <begin position="111"/>
        <end position="134"/>
    </location>
</feature>
<accession>A0A4V3D600</accession>
<dbReference type="OrthoDB" id="1651121at2"/>
<feature type="transmembrane region" description="Helical" evidence="6">
    <location>
        <begin position="65"/>
        <end position="85"/>
    </location>
</feature>
<dbReference type="Pfam" id="PF09335">
    <property type="entry name" value="VTT_dom"/>
    <property type="match status" value="1"/>
</dbReference>
<dbReference type="InterPro" id="IPR015414">
    <property type="entry name" value="TMEM64"/>
</dbReference>
<evidence type="ECO:0000256" key="3">
    <source>
        <dbReference type="ARBA" id="ARBA00022692"/>
    </source>
</evidence>
<dbReference type="RefSeq" id="WP_133578953.1">
    <property type="nucleotide sequence ID" value="NZ_SNYJ01000002.1"/>
</dbReference>
<comment type="subcellular location">
    <subcellularLocation>
        <location evidence="1 6">Cell membrane</location>
        <topology evidence="1 6">Multi-pass membrane protein</topology>
    </subcellularLocation>
</comment>
<dbReference type="GO" id="GO:0005886">
    <property type="term" value="C:plasma membrane"/>
    <property type="evidence" value="ECO:0007669"/>
    <property type="project" value="UniProtKB-SubCell"/>
</dbReference>
<dbReference type="PANTHER" id="PTHR12677">
    <property type="entry name" value="GOLGI APPARATUS MEMBRANE PROTEIN TVP38-RELATED"/>
    <property type="match status" value="1"/>
</dbReference>
<keyword evidence="2 6" id="KW-1003">Cell membrane</keyword>
<keyword evidence="3 6" id="KW-0812">Transmembrane</keyword>
<reference evidence="8 9" key="1">
    <citation type="submission" date="2019-03" db="EMBL/GenBank/DDBJ databases">
        <title>Genomic Encyclopedia of Type Strains, Phase IV (KMG-IV): sequencing the most valuable type-strain genomes for metagenomic binning, comparative biology and taxonomic classification.</title>
        <authorList>
            <person name="Goeker M."/>
        </authorList>
    </citation>
    <scope>NUCLEOTIDE SEQUENCE [LARGE SCALE GENOMIC DNA]</scope>
    <source>
        <strain evidence="8 9">DSM 28697</strain>
    </source>
</reference>
<name>A0A4V3D600_9BACI</name>
<evidence type="ECO:0000313" key="9">
    <source>
        <dbReference type="Proteomes" id="UP000295632"/>
    </source>
</evidence>
<proteinExistence type="inferred from homology"/>